<comment type="similarity">
    <text evidence="2">Belongs to the bacterial solute-binding protein 8 family.</text>
</comment>
<evidence type="ECO:0000256" key="2">
    <source>
        <dbReference type="ARBA" id="ARBA00008814"/>
    </source>
</evidence>
<dbReference type="SUPFAM" id="SSF53807">
    <property type="entry name" value="Helical backbone' metal receptor"/>
    <property type="match status" value="1"/>
</dbReference>
<keyword evidence="4" id="KW-0732">Signal</keyword>
<evidence type="ECO:0000313" key="6">
    <source>
        <dbReference type="EMBL" id="MCM2676297.1"/>
    </source>
</evidence>
<comment type="caution">
    <text evidence="6">The sequence shown here is derived from an EMBL/GenBank/DDBJ whole genome shotgun (WGS) entry which is preliminary data.</text>
</comment>
<dbReference type="RefSeq" id="WP_251608245.1">
    <property type="nucleotide sequence ID" value="NZ_JAMQJY010000001.1"/>
</dbReference>
<accession>A0ABT0XKD8</accession>
<feature type="domain" description="Fe/B12 periplasmic-binding" evidence="5">
    <location>
        <begin position="1"/>
        <end position="168"/>
    </location>
</feature>
<gene>
    <name evidence="6" type="ORF">NDM98_12850</name>
</gene>
<dbReference type="Proteomes" id="UP001203665">
    <property type="component" value="Unassembled WGS sequence"/>
</dbReference>
<evidence type="ECO:0000313" key="7">
    <source>
        <dbReference type="Proteomes" id="UP001203665"/>
    </source>
</evidence>
<protein>
    <submittedName>
        <fullName evidence="6">ABC transporter substrate-binding protein</fullName>
    </submittedName>
</protein>
<dbReference type="InterPro" id="IPR002491">
    <property type="entry name" value="ABC_transptr_periplasmic_BD"/>
</dbReference>
<organism evidence="6 7">
    <name type="scientific">Alkalicoccobacillus plakortidis</name>
    <dbReference type="NCBI Taxonomy" id="444060"/>
    <lineage>
        <taxon>Bacteria</taxon>
        <taxon>Bacillati</taxon>
        <taxon>Bacillota</taxon>
        <taxon>Bacilli</taxon>
        <taxon>Bacillales</taxon>
        <taxon>Bacillaceae</taxon>
        <taxon>Alkalicoccobacillus</taxon>
    </lineage>
</organism>
<dbReference type="PANTHER" id="PTHR30532:SF21">
    <property type="entry name" value="SIDEROPHORE-BINDING LIPOPROTEIN YFIY-RELATED"/>
    <property type="match status" value="1"/>
</dbReference>
<reference evidence="6" key="1">
    <citation type="submission" date="2022-06" db="EMBL/GenBank/DDBJ databases">
        <title>Alkalicoccobacillus porphyridii sp. nov., isolated from a marine red alga, Porphyridium purpureum and reclassification of Shouchella plakortidis and Shouchella gibsonii as Alkalicoccobacillus plakortidis comb. nov. and Alkalicoccobacillus gibsonii comb. nov.</title>
        <authorList>
            <person name="Kim K.H."/>
            <person name="Lee J.K."/>
            <person name="Han D.M."/>
            <person name="Baek J.H."/>
            <person name="Jeon C.O."/>
        </authorList>
    </citation>
    <scope>NUCLEOTIDE SEQUENCE</scope>
    <source>
        <strain evidence="6">DSM 19153</strain>
    </source>
</reference>
<keyword evidence="3" id="KW-0813">Transport</keyword>
<evidence type="ECO:0000256" key="4">
    <source>
        <dbReference type="ARBA" id="ARBA00022729"/>
    </source>
</evidence>
<dbReference type="PROSITE" id="PS50983">
    <property type="entry name" value="FE_B12_PBP"/>
    <property type="match status" value="1"/>
</dbReference>
<dbReference type="Pfam" id="PF01497">
    <property type="entry name" value="Peripla_BP_2"/>
    <property type="match status" value="1"/>
</dbReference>
<keyword evidence="7" id="KW-1185">Reference proteome</keyword>
<dbReference type="EMBL" id="JAMQJY010000001">
    <property type="protein sequence ID" value="MCM2676297.1"/>
    <property type="molecule type" value="Genomic_DNA"/>
</dbReference>
<proteinExistence type="inferred from homology"/>
<evidence type="ECO:0000256" key="1">
    <source>
        <dbReference type="ARBA" id="ARBA00004193"/>
    </source>
</evidence>
<dbReference type="PANTHER" id="PTHR30532">
    <property type="entry name" value="IRON III DICITRATE-BINDING PERIPLASMIC PROTEIN"/>
    <property type="match status" value="1"/>
</dbReference>
<sequence length="168" mass="19391">MARLLNRENEAMTFLETYHTKVEMVKKQIKHKVGSGNILILGIGEGAICVYGQRNLGSVLYNDLHISKPAGVEQIYHVKEISLSDLCMMNPDHILLTIYRNKNRLPSKQAIRNQIVHVQQSPEWNALKAVQQDKIYSILDTNHLYTSYNSFSQHLFLNKMQQLLTERI</sequence>
<name>A0ABT0XKD8_9BACI</name>
<comment type="subcellular location">
    <subcellularLocation>
        <location evidence="1">Cell membrane</location>
        <topology evidence="1">Lipid-anchor</topology>
    </subcellularLocation>
</comment>
<evidence type="ECO:0000256" key="3">
    <source>
        <dbReference type="ARBA" id="ARBA00022448"/>
    </source>
</evidence>
<dbReference type="InterPro" id="IPR051313">
    <property type="entry name" value="Bact_iron-sidero_bind"/>
</dbReference>
<dbReference type="Gene3D" id="3.40.50.1980">
    <property type="entry name" value="Nitrogenase molybdenum iron protein domain"/>
    <property type="match status" value="1"/>
</dbReference>
<evidence type="ECO:0000259" key="5">
    <source>
        <dbReference type="PROSITE" id="PS50983"/>
    </source>
</evidence>